<dbReference type="EMBL" id="JARPOI010000002">
    <property type="protein sequence ID" value="KAJ9187199.1"/>
    <property type="molecule type" value="Genomic_DNA"/>
</dbReference>
<dbReference type="SMART" id="SM00710">
    <property type="entry name" value="PbH1"/>
    <property type="match status" value="6"/>
</dbReference>
<dbReference type="InterPro" id="IPR012334">
    <property type="entry name" value="Pectin_lyas_fold"/>
</dbReference>
<reference evidence="11" key="1">
    <citation type="journal article" date="2023" name="Plant Biotechnol. J.">
        <title>Chromosome-level wild Hevea brasiliensis genome provides new tools for genomic-assisted breeding and valuable loci to elevate rubber yield.</title>
        <authorList>
            <person name="Cheng H."/>
            <person name="Song X."/>
            <person name="Hu Y."/>
            <person name="Wu T."/>
            <person name="Yang Q."/>
            <person name="An Z."/>
            <person name="Feng S."/>
            <person name="Deng Z."/>
            <person name="Wu W."/>
            <person name="Zeng X."/>
            <person name="Tu M."/>
            <person name="Wang X."/>
            <person name="Huang H."/>
        </authorList>
    </citation>
    <scope>NUCLEOTIDE SEQUENCE</scope>
    <source>
        <strain evidence="11">MT/VB/25A 57/8</strain>
    </source>
</reference>
<evidence type="ECO:0000256" key="9">
    <source>
        <dbReference type="RuleBase" id="RU361169"/>
    </source>
</evidence>
<organism evidence="11 12">
    <name type="scientific">Hevea brasiliensis</name>
    <name type="common">Para rubber tree</name>
    <name type="synonym">Siphonia brasiliensis</name>
    <dbReference type="NCBI Taxonomy" id="3981"/>
    <lineage>
        <taxon>Eukaryota</taxon>
        <taxon>Viridiplantae</taxon>
        <taxon>Streptophyta</taxon>
        <taxon>Embryophyta</taxon>
        <taxon>Tracheophyta</taxon>
        <taxon>Spermatophyta</taxon>
        <taxon>Magnoliopsida</taxon>
        <taxon>eudicotyledons</taxon>
        <taxon>Gunneridae</taxon>
        <taxon>Pentapetalae</taxon>
        <taxon>rosids</taxon>
        <taxon>fabids</taxon>
        <taxon>Malpighiales</taxon>
        <taxon>Euphorbiaceae</taxon>
        <taxon>Crotonoideae</taxon>
        <taxon>Micrandreae</taxon>
        <taxon>Hevea</taxon>
    </lineage>
</organism>
<name>A0ABQ9N4R9_HEVBR</name>
<evidence type="ECO:0000256" key="1">
    <source>
        <dbReference type="ARBA" id="ARBA00004191"/>
    </source>
</evidence>
<evidence type="ECO:0000256" key="6">
    <source>
        <dbReference type="ARBA" id="ARBA00023295"/>
    </source>
</evidence>
<comment type="caution">
    <text evidence="11">The sequence shown here is derived from an EMBL/GenBank/DDBJ whole genome shotgun (WGS) entry which is preliminary data.</text>
</comment>
<dbReference type="InterPro" id="IPR011050">
    <property type="entry name" value="Pectin_lyase_fold/virulence"/>
</dbReference>
<keyword evidence="6 9" id="KW-0326">Glycosidase</keyword>
<keyword evidence="3" id="KW-0134">Cell wall</keyword>
<gene>
    <name evidence="11" type="ORF">P3X46_002684</name>
</gene>
<feature type="active site" evidence="8">
    <location>
        <position position="238"/>
    </location>
</feature>
<evidence type="ECO:0000256" key="4">
    <source>
        <dbReference type="ARBA" id="ARBA00022525"/>
    </source>
</evidence>
<evidence type="ECO:0000313" key="12">
    <source>
        <dbReference type="Proteomes" id="UP001174677"/>
    </source>
</evidence>
<evidence type="ECO:0000256" key="8">
    <source>
        <dbReference type="PROSITE-ProRule" id="PRU10052"/>
    </source>
</evidence>
<dbReference type="PANTHER" id="PTHR31375">
    <property type="match status" value="1"/>
</dbReference>
<evidence type="ECO:0000313" key="11">
    <source>
        <dbReference type="EMBL" id="KAJ9187199.1"/>
    </source>
</evidence>
<feature type="signal peptide" evidence="10">
    <location>
        <begin position="1"/>
        <end position="21"/>
    </location>
</feature>
<keyword evidence="10" id="KW-0732">Signal</keyword>
<keyword evidence="12" id="KW-1185">Reference proteome</keyword>
<proteinExistence type="inferred from homology"/>
<keyword evidence="7" id="KW-0961">Cell wall biogenesis/degradation</keyword>
<dbReference type="InterPro" id="IPR000743">
    <property type="entry name" value="Glyco_hydro_28"/>
</dbReference>
<evidence type="ECO:0000256" key="3">
    <source>
        <dbReference type="ARBA" id="ARBA00022512"/>
    </source>
</evidence>
<dbReference type="InterPro" id="IPR006626">
    <property type="entry name" value="PbH1"/>
</dbReference>
<sequence length="390" mass="41668">MANIMLHYLLFLVFFWSSFRASNGAYNVESFGAKPDGLTDSTQAFLKAWSAACGSTGPATLYVPSGSFLVKPIVFNGPCKNKILFWIDGKILAPTNYWSFGSSGFWILFYQISWVTIQGGILDARGGSFWACRNAGKVCPPGARSISFVASRNVVVSGLTSINSQIIHIAIDQCRNILLEKLKITASSLSPNTDGIHMQSSIGITITNTTIKTGDDCISIGPGSMNVRIQRITCGPGHGISVGSLAEHTHEDGVQNVTVTSAVFTGTQNGVRIKSWGRPSSGFANNIIFQNIIMKNAYNPIIIDQKYCPSGHGCPNQNSGVKISGVTYKNIRGTSATQVAMNFVCSSSNPCTGIKLQGIKLTYFNRAAATSSCVNAHGTTSGFVLPPSCF</sequence>
<feature type="chain" id="PRO_5047442734" description="Polygalacturonase" evidence="10">
    <location>
        <begin position="22"/>
        <end position="390"/>
    </location>
</feature>
<dbReference type="SUPFAM" id="SSF51126">
    <property type="entry name" value="Pectin lyase-like"/>
    <property type="match status" value="1"/>
</dbReference>
<dbReference type="Proteomes" id="UP001174677">
    <property type="component" value="Chromosome 2"/>
</dbReference>
<protein>
    <recommendedName>
        <fullName evidence="13">Polygalacturonase</fullName>
    </recommendedName>
</protein>
<dbReference type="Pfam" id="PF00295">
    <property type="entry name" value="Glyco_hydro_28"/>
    <property type="match status" value="1"/>
</dbReference>
<evidence type="ECO:0000256" key="5">
    <source>
        <dbReference type="ARBA" id="ARBA00022801"/>
    </source>
</evidence>
<keyword evidence="4" id="KW-0964">Secreted</keyword>
<evidence type="ECO:0000256" key="10">
    <source>
        <dbReference type="SAM" id="SignalP"/>
    </source>
</evidence>
<dbReference type="PROSITE" id="PS00502">
    <property type="entry name" value="POLYGALACTURONASE"/>
    <property type="match status" value="1"/>
</dbReference>
<dbReference type="Gene3D" id="2.160.20.10">
    <property type="entry name" value="Single-stranded right-handed beta-helix, Pectin lyase-like"/>
    <property type="match status" value="1"/>
</dbReference>
<evidence type="ECO:0000256" key="7">
    <source>
        <dbReference type="ARBA" id="ARBA00023316"/>
    </source>
</evidence>
<comment type="similarity">
    <text evidence="2 9">Belongs to the glycosyl hydrolase 28 family.</text>
</comment>
<keyword evidence="5 9" id="KW-0378">Hydrolase</keyword>
<comment type="subcellular location">
    <subcellularLocation>
        <location evidence="1">Secreted</location>
        <location evidence="1">Cell wall</location>
    </subcellularLocation>
</comment>
<evidence type="ECO:0008006" key="13">
    <source>
        <dbReference type="Google" id="ProtNLM"/>
    </source>
</evidence>
<accession>A0ABQ9N4R9</accession>
<evidence type="ECO:0000256" key="2">
    <source>
        <dbReference type="ARBA" id="ARBA00008834"/>
    </source>
</evidence>